<evidence type="ECO:0000256" key="1">
    <source>
        <dbReference type="PROSITE-ProRule" id="PRU00221"/>
    </source>
</evidence>
<dbReference type="SUPFAM" id="SSF50998">
    <property type="entry name" value="Quinoprotein alcohol dehydrogenase-like"/>
    <property type="match status" value="1"/>
</dbReference>
<dbReference type="InterPro" id="IPR011047">
    <property type="entry name" value="Quinoprotein_ADH-like_sf"/>
</dbReference>
<protein>
    <submittedName>
        <fullName evidence="2">Uncharacterized protein</fullName>
    </submittedName>
</protein>
<reference evidence="3" key="1">
    <citation type="journal article" date="2018" name="Proc. Natl. Acad. Sci. U.S.A.">
        <title>Linking secondary metabolites to gene clusters through genome sequencing of six diverse Aspergillus species.</title>
        <authorList>
            <person name="Kaerboelling I."/>
            <person name="Vesth T.C."/>
            <person name="Frisvad J.C."/>
            <person name="Nybo J.L."/>
            <person name="Theobald S."/>
            <person name="Kuo A."/>
            <person name="Bowyer P."/>
            <person name="Matsuda Y."/>
            <person name="Mondo S."/>
            <person name="Lyhne E.K."/>
            <person name="Kogle M.E."/>
            <person name="Clum A."/>
            <person name="Lipzen A."/>
            <person name="Salamov A."/>
            <person name="Ngan C.Y."/>
            <person name="Daum C."/>
            <person name="Chiniquy J."/>
            <person name="Barry K."/>
            <person name="LaButti K."/>
            <person name="Haridas S."/>
            <person name="Simmons B.A."/>
            <person name="Magnuson J.K."/>
            <person name="Mortensen U.H."/>
            <person name="Larsen T.O."/>
            <person name="Grigoriev I.V."/>
            <person name="Baker S.E."/>
            <person name="Andersen M.R."/>
        </authorList>
    </citation>
    <scope>NUCLEOTIDE SEQUENCE [LARGE SCALE GENOMIC DNA]</scope>
    <source>
        <strain evidence="3">IBT 16806</strain>
    </source>
</reference>
<dbReference type="VEuPathDB" id="FungiDB:P174DRAFT_418002"/>
<dbReference type="Gene3D" id="2.130.10.10">
    <property type="entry name" value="YVTN repeat-like/Quinoprotein amine dehydrogenase"/>
    <property type="match status" value="1"/>
</dbReference>
<name>A0A2I1CHB0_ASPN1</name>
<gene>
    <name evidence="2" type="ORF">P174DRAFT_418002</name>
</gene>
<keyword evidence="3" id="KW-1185">Reference proteome</keyword>
<dbReference type="InterPro" id="IPR015943">
    <property type="entry name" value="WD40/YVTN_repeat-like_dom_sf"/>
</dbReference>
<dbReference type="OrthoDB" id="4526699at2759"/>
<comment type="caution">
    <text evidence="2">The sequence shown here is derived from an EMBL/GenBank/DDBJ whole genome shotgun (WGS) entry which is preliminary data.</text>
</comment>
<dbReference type="RefSeq" id="XP_024685617.1">
    <property type="nucleotide sequence ID" value="XM_024824657.1"/>
</dbReference>
<dbReference type="EMBL" id="MSZS01000002">
    <property type="protein sequence ID" value="PKX97022.1"/>
    <property type="molecule type" value="Genomic_DNA"/>
</dbReference>
<sequence length="168" mass="17799">MGPMVRLSGHTTVVELWNAVTGCCTQSLDLEKKWVGLICPQSSHRIAQFSLPPLAAYSSGMSPLRRAGKGSRCPTTTTAISLTFSPDGDILVLGAEESDSKVWDSTVGTCQQALSKRSTPLVVFLSPDGKSKSLSVVNDKRRGPLARQQTIVSTSGDGLGMQLGQPLP</sequence>
<evidence type="ECO:0000313" key="2">
    <source>
        <dbReference type="EMBL" id="PKX97022.1"/>
    </source>
</evidence>
<accession>A0A2I1CHB0</accession>
<dbReference type="GeneID" id="36531982"/>
<dbReference type="Proteomes" id="UP000234474">
    <property type="component" value="Unassembled WGS sequence"/>
</dbReference>
<organism evidence="2 3">
    <name type="scientific">Aspergillus novofumigatus (strain IBT 16806)</name>
    <dbReference type="NCBI Taxonomy" id="1392255"/>
    <lineage>
        <taxon>Eukaryota</taxon>
        <taxon>Fungi</taxon>
        <taxon>Dikarya</taxon>
        <taxon>Ascomycota</taxon>
        <taxon>Pezizomycotina</taxon>
        <taxon>Eurotiomycetes</taxon>
        <taxon>Eurotiomycetidae</taxon>
        <taxon>Eurotiales</taxon>
        <taxon>Aspergillaceae</taxon>
        <taxon>Aspergillus</taxon>
        <taxon>Aspergillus subgen. Fumigati</taxon>
    </lineage>
</organism>
<proteinExistence type="predicted"/>
<dbReference type="AlphaFoldDB" id="A0A2I1CHB0"/>
<evidence type="ECO:0000313" key="3">
    <source>
        <dbReference type="Proteomes" id="UP000234474"/>
    </source>
</evidence>
<dbReference type="PROSITE" id="PS50082">
    <property type="entry name" value="WD_REPEATS_2"/>
    <property type="match status" value="1"/>
</dbReference>
<keyword evidence="1" id="KW-0853">WD repeat</keyword>
<feature type="repeat" description="WD" evidence="1">
    <location>
        <begin position="81"/>
        <end position="104"/>
    </location>
</feature>
<dbReference type="InterPro" id="IPR001680">
    <property type="entry name" value="WD40_rpt"/>
</dbReference>